<dbReference type="EMBL" id="BART01008167">
    <property type="protein sequence ID" value="GAG69782.1"/>
    <property type="molecule type" value="Genomic_DNA"/>
</dbReference>
<dbReference type="InterPro" id="IPR025309">
    <property type="entry name" value="KTSC_dom"/>
</dbReference>
<protein>
    <recommendedName>
        <fullName evidence="1">KTSC domain-containing protein</fullName>
    </recommendedName>
</protein>
<dbReference type="Pfam" id="PF13619">
    <property type="entry name" value="KTSC"/>
    <property type="match status" value="1"/>
</dbReference>
<accession>X1AJI2</accession>
<evidence type="ECO:0000313" key="2">
    <source>
        <dbReference type="EMBL" id="GAG69782.1"/>
    </source>
</evidence>
<evidence type="ECO:0000259" key="1">
    <source>
        <dbReference type="Pfam" id="PF13619"/>
    </source>
</evidence>
<proteinExistence type="predicted"/>
<reference evidence="2" key="1">
    <citation type="journal article" date="2014" name="Front. Microbiol.">
        <title>High frequency of phylogenetically diverse reductive dehalogenase-homologous genes in deep subseafloor sedimentary metagenomes.</title>
        <authorList>
            <person name="Kawai M."/>
            <person name="Futagami T."/>
            <person name="Toyoda A."/>
            <person name="Takaki Y."/>
            <person name="Nishi S."/>
            <person name="Hori S."/>
            <person name="Arai W."/>
            <person name="Tsubouchi T."/>
            <person name="Morono Y."/>
            <person name="Uchiyama I."/>
            <person name="Ito T."/>
            <person name="Fujiyama A."/>
            <person name="Inagaki F."/>
            <person name="Takami H."/>
        </authorList>
    </citation>
    <scope>NUCLEOTIDE SEQUENCE</scope>
    <source>
        <strain evidence="2">Expedition CK06-06</strain>
    </source>
</reference>
<dbReference type="AlphaFoldDB" id="X1AJI2"/>
<gene>
    <name evidence="2" type="ORF">S01H4_18422</name>
</gene>
<comment type="caution">
    <text evidence="2">The sequence shown here is derived from an EMBL/GenBank/DDBJ whole genome shotgun (WGS) entry which is preliminary data.</text>
</comment>
<organism evidence="2">
    <name type="scientific">marine sediment metagenome</name>
    <dbReference type="NCBI Taxonomy" id="412755"/>
    <lineage>
        <taxon>unclassified sequences</taxon>
        <taxon>metagenomes</taxon>
        <taxon>ecological metagenomes</taxon>
    </lineage>
</organism>
<sequence>MIRQPVSSSNIKSVGYDPDSTLLEIEFHDGSIYQYSKVPQSVHTALIAAASLGSFLHKNIRGKYPYQKVR</sequence>
<feature type="domain" description="KTSC" evidence="1">
    <location>
        <begin position="7"/>
        <end position="64"/>
    </location>
</feature>
<name>X1AJI2_9ZZZZ</name>